<feature type="transmembrane region" description="Helical" evidence="1">
    <location>
        <begin position="84"/>
        <end position="105"/>
    </location>
</feature>
<evidence type="ECO:0000313" key="3">
    <source>
        <dbReference type="Proteomes" id="UP000249605"/>
    </source>
</evidence>
<dbReference type="AlphaFoldDB" id="A0A2U9S7U7"/>
<keyword evidence="3" id="KW-1185">Reference proteome</keyword>
<feature type="transmembrane region" description="Helical" evidence="1">
    <location>
        <begin position="12"/>
        <end position="33"/>
    </location>
</feature>
<feature type="transmembrane region" description="Helical" evidence="1">
    <location>
        <begin position="162"/>
        <end position="183"/>
    </location>
</feature>
<geneLocation type="plasmid" evidence="2 3">
    <name>unnamed1</name>
</geneLocation>
<evidence type="ECO:0000256" key="1">
    <source>
        <dbReference type="SAM" id="Phobius"/>
    </source>
</evidence>
<dbReference type="KEGG" id="azm:DM194_15160"/>
<keyword evidence="1" id="KW-0472">Membrane</keyword>
<keyword evidence="1" id="KW-0812">Transmembrane</keyword>
<sequence>MRSPRFQDLNSRWGFLFAFLMLPVIFGMARLLAQQGEGSQTAAAIASLSVSAAWLAGWKSRSMAFIAGEHGGLLRWFKSLAGRWLVASGVLFALFMLTAGAWQAYLLVYEGEPFTHLVATTVAGLYLAGGCGTLVTGTRIAGSHHLRTLAASRKVSVAAMPWPGKLLAPLFSVSAGMLDWYLWHVDMAKPFLGRRWAHAGATITFVVLLGAPAVILIPSLVAAIASRF</sequence>
<dbReference type="Proteomes" id="UP000249605">
    <property type="component" value="Plasmid unnamed1"/>
</dbReference>
<name>A0A2U9S7U7_9PROT</name>
<organism evidence="2 3">
    <name type="scientific">Azospirillum ramasamyi</name>
    <dbReference type="NCBI Taxonomy" id="682998"/>
    <lineage>
        <taxon>Bacteria</taxon>
        <taxon>Pseudomonadati</taxon>
        <taxon>Pseudomonadota</taxon>
        <taxon>Alphaproteobacteria</taxon>
        <taxon>Rhodospirillales</taxon>
        <taxon>Azospirillaceae</taxon>
        <taxon>Azospirillum</taxon>
    </lineage>
</organism>
<protein>
    <submittedName>
        <fullName evidence="2">Uncharacterized protein</fullName>
    </submittedName>
</protein>
<feature type="transmembrane region" description="Helical" evidence="1">
    <location>
        <begin position="117"/>
        <end position="141"/>
    </location>
</feature>
<proteinExistence type="predicted"/>
<feature type="transmembrane region" description="Helical" evidence="1">
    <location>
        <begin position="39"/>
        <end position="58"/>
    </location>
</feature>
<evidence type="ECO:0000313" key="2">
    <source>
        <dbReference type="EMBL" id="AWU95635.1"/>
    </source>
</evidence>
<reference evidence="2 3" key="1">
    <citation type="submission" date="2018-06" db="EMBL/GenBank/DDBJ databases">
        <title>Complete genome sequencing of Azospirillum sp. M2T2B2.</title>
        <authorList>
            <person name="Heo J."/>
            <person name="Kim S.-J."/>
            <person name="Kwon S.-W."/>
            <person name="Anandham R."/>
        </authorList>
    </citation>
    <scope>NUCLEOTIDE SEQUENCE [LARGE SCALE GENOMIC DNA]</scope>
    <source>
        <strain evidence="2 3">M2T2B2</strain>
        <plasmid evidence="2 3">unnamed1</plasmid>
    </source>
</reference>
<keyword evidence="1" id="KW-1133">Transmembrane helix</keyword>
<keyword evidence="2" id="KW-0614">Plasmid</keyword>
<dbReference type="EMBL" id="CP029830">
    <property type="protein sequence ID" value="AWU95635.1"/>
    <property type="molecule type" value="Genomic_DNA"/>
</dbReference>
<accession>A0A2U9S7U7</accession>
<gene>
    <name evidence="2" type="ORF">DM194_15160</name>
</gene>
<feature type="transmembrane region" description="Helical" evidence="1">
    <location>
        <begin position="203"/>
        <end position="225"/>
    </location>
</feature>